<keyword evidence="3" id="KW-1185">Reference proteome</keyword>
<proteinExistence type="predicted"/>
<dbReference type="Proteomes" id="UP000076925">
    <property type="component" value="Unassembled WGS sequence"/>
</dbReference>
<evidence type="ECO:0000256" key="1">
    <source>
        <dbReference type="SAM" id="Phobius"/>
    </source>
</evidence>
<feature type="transmembrane region" description="Helical" evidence="1">
    <location>
        <begin position="12"/>
        <end position="39"/>
    </location>
</feature>
<accession>A0A139X363</accession>
<protein>
    <submittedName>
        <fullName evidence="2">Uncharacterized protein</fullName>
    </submittedName>
</protein>
<dbReference type="OrthoDB" id="488264at2"/>
<evidence type="ECO:0000313" key="3">
    <source>
        <dbReference type="Proteomes" id="UP000076925"/>
    </source>
</evidence>
<keyword evidence="1" id="KW-0472">Membrane</keyword>
<keyword evidence="1" id="KW-1133">Transmembrane helix</keyword>
<gene>
    <name evidence="2" type="ORF">WA1_34530</name>
</gene>
<feature type="transmembrane region" description="Helical" evidence="1">
    <location>
        <begin position="66"/>
        <end position="89"/>
    </location>
</feature>
<keyword evidence="1" id="KW-0812">Transmembrane</keyword>
<dbReference type="EMBL" id="ANNX02000036">
    <property type="protein sequence ID" value="KYC39100.1"/>
    <property type="molecule type" value="Genomic_DNA"/>
</dbReference>
<sequence length="95" mass="10303">MIVITNFLRSLFLSIIFSFVAPMLLIGGFLLTVSLLAYIPGLQAITDAIATPILEFLSIFGSGTPLGGLFVICSTFSVAGALFEVYAYYRCQILR</sequence>
<name>A0A139X363_9CYAN</name>
<dbReference type="RefSeq" id="WP_017743490.1">
    <property type="nucleotide sequence ID" value="NZ_KQ976354.1"/>
</dbReference>
<evidence type="ECO:0000313" key="2">
    <source>
        <dbReference type="EMBL" id="KYC39100.1"/>
    </source>
</evidence>
<dbReference type="AlphaFoldDB" id="A0A139X363"/>
<reference evidence="2 3" key="1">
    <citation type="journal article" date="2013" name="Genome Biol. Evol.">
        <title>Genomes of Stigonematalean cyanobacteria (subsection V) and the evolution of oxygenic photosynthesis from prokaryotes to plastids.</title>
        <authorList>
            <person name="Dagan T."/>
            <person name="Roettger M."/>
            <person name="Stucken K."/>
            <person name="Landan G."/>
            <person name="Koch R."/>
            <person name="Major P."/>
            <person name="Gould S.B."/>
            <person name="Goremykin V.V."/>
            <person name="Rippka R."/>
            <person name="Tandeau de Marsac N."/>
            <person name="Gugger M."/>
            <person name="Lockhart P.J."/>
            <person name="Allen J.F."/>
            <person name="Brune I."/>
            <person name="Maus I."/>
            <person name="Puhler A."/>
            <person name="Martin W.F."/>
        </authorList>
    </citation>
    <scope>NUCLEOTIDE SEQUENCE [LARGE SCALE GENOMIC DNA]</scope>
    <source>
        <strain evidence="2 3">PCC 7110</strain>
    </source>
</reference>
<comment type="caution">
    <text evidence="2">The sequence shown here is derived from an EMBL/GenBank/DDBJ whole genome shotgun (WGS) entry which is preliminary data.</text>
</comment>
<organism evidence="2 3">
    <name type="scientific">Scytonema hofmannii PCC 7110</name>
    <dbReference type="NCBI Taxonomy" id="128403"/>
    <lineage>
        <taxon>Bacteria</taxon>
        <taxon>Bacillati</taxon>
        <taxon>Cyanobacteriota</taxon>
        <taxon>Cyanophyceae</taxon>
        <taxon>Nostocales</taxon>
        <taxon>Scytonemataceae</taxon>
        <taxon>Scytonema</taxon>
    </lineage>
</organism>